<comment type="caution">
    <text evidence="1">The sequence shown here is derived from an EMBL/GenBank/DDBJ whole genome shotgun (WGS) entry which is preliminary data.</text>
</comment>
<dbReference type="InterPro" id="IPR015943">
    <property type="entry name" value="WD40/YVTN_repeat-like_dom_sf"/>
</dbReference>
<sequence>MTLQIANSFGATLGPNTVAIIDERHVLYLCGKFICVYQLSQGEVGTANSTQTFIRGSSDGKQIKSICTSPQSSRVRGIAFTEQESQSRTQITVIPDWTNPSRRIKSPLTVDGQAVIALSFSGDSRYLCALSRLSSNEYTLYIWQIEHSKMTCKQLAALRIQNSGPLTHACFHLLDSSTIYACGAGFFRVFKLQDQSVKSIPGAFGNKNLKNYTHMCWLTTQLTMNSAGI</sequence>
<dbReference type="PANTHER" id="PTHR32215">
    <property type="entry name" value="CILIA- AND FLAGELLA-ASSOCIATED PROTEIN 57"/>
    <property type="match status" value="1"/>
</dbReference>
<dbReference type="PANTHER" id="PTHR32215:SF0">
    <property type="entry name" value="CILIA- AND FLAGELLA-ASSOCIATED PROTEIN 57"/>
    <property type="match status" value="1"/>
</dbReference>
<dbReference type="AlphaFoldDB" id="A0A5J4UZ19"/>
<gene>
    <name evidence="1" type="ORF">EZS28_029003</name>
</gene>
<protein>
    <submittedName>
        <fullName evidence="1">Uncharacterized protein</fullName>
    </submittedName>
</protein>
<evidence type="ECO:0000313" key="1">
    <source>
        <dbReference type="EMBL" id="KAA6375470.1"/>
    </source>
</evidence>
<name>A0A5J4UZ19_9EUKA</name>
<dbReference type="SUPFAM" id="SSF50978">
    <property type="entry name" value="WD40 repeat-like"/>
    <property type="match status" value="1"/>
</dbReference>
<accession>A0A5J4UZ19</accession>
<dbReference type="OrthoDB" id="10251741at2759"/>
<dbReference type="InterPro" id="IPR036322">
    <property type="entry name" value="WD40_repeat_dom_sf"/>
</dbReference>
<dbReference type="Proteomes" id="UP000324800">
    <property type="component" value="Unassembled WGS sequence"/>
</dbReference>
<dbReference type="Gene3D" id="2.130.10.10">
    <property type="entry name" value="YVTN repeat-like/Quinoprotein amine dehydrogenase"/>
    <property type="match status" value="1"/>
</dbReference>
<reference evidence="1 2" key="1">
    <citation type="submission" date="2019-03" db="EMBL/GenBank/DDBJ databases">
        <title>Single cell metagenomics reveals metabolic interactions within the superorganism composed of flagellate Streblomastix strix and complex community of Bacteroidetes bacteria on its surface.</title>
        <authorList>
            <person name="Treitli S.C."/>
            <person name="Kolisko M."/>
            <person name="Husnik F."/>
            <person name="Keeling P."/>
            <person name="Hampl V."/>
        </authorList>
    </citation>
    <scope>NUCLEOTIDE SEQUENCE [LARGE SCALE GENOMIC DNA]</scope>
    <source>
        <strain evidence="1">ST1C</strain>
    </source>
</reference>
<evidence type="ECO:0000313" key="2">
    <source>
        <dbReference type="Proteomes" id="UP000324800"/>
    </source>
</evidence>
<dbReference type="InterPro" id="IPR052993">
    <property type="entry name" value="CFA-57"/>
</dbReference>
<proteinExistence type="predicted"/>
<organism evidence="1 2">
    <name type="scientific">Streblomastix strix</name>
    <dbReference type="NCBI Taxonomy" id="222440"/>
    <lineage>
        <taxon>Eukaryota</taxon>
        <taxon>Metamonada</taxon>
        <taxon>Preaxostyla</taxon>
        <taxon>Oxymonadida</taxon>
        <taxon>Streblomastigidae</taxon>
        <taxon>Streblomastix</taxon>
    </lineage>
</organism>
<dbReference type="EMBL" id="SNRW01011203">
    <property type="protein sequence ID" value="KAA6375470.1"/>
    <property type="molecule type" value="Genomic_DNA"/>
</dbReference>